<proteinExistence type="predicted"/>
<dbReference type="InterPro" id="IPR002547">
    <property type="entry name" value="tRNA-bd_dom"/>
</dbReference>
<evidence type="ECO:0000256" key="2">
    <source>
        <dbReference type="ARBA" id="ARBA00022884"/>
    </source>
</evidence>
<accession>A0ABP0EN99</accession>
<evidence type="ECO:0000259" key="4">
    <source>
        <dbReference type="PROSITE" id="PS50886"/>
    </source>
</evidence>
<dbReference type="PANTHER" id="PTHR11586:SF33">
    <property type="entry name" value="AMINOACYL TRNA SYNTHASE COMPLEX-INTERACTING MULTIFUNCTIONAL PROTEIN 1"/>
    <property type="match status" value="1"/>
</dbReference>
<feature type="domain" description="TRNA-binding" evidence="4">
    <location>
        <begin position="20"/>
        <end position="125"/>
    </location>
</feature>
<dbReference type="PROSITE" id="PS50886">
    <property type="entry name" value="TRBD"/>
    <property type="match status" value="1"/>
</dbReference>
<dbReference type="PANTHER" id="PTHR11586">
    <property type="entry name" value="TRNA-AMINOACYLATION COFACTOR ARC1 FAMILY MEMBER"/>
    <property type="match status" value="1"/>
</dbReference>
<dbReference type="SUPFAM" id="SSF50249">
    <property type="entry name" value="Nucleic acid-binding proteins"/>
    <property type="match status" value="1"/>
</dbReference>
<gene>
    <name evidence="5" type="ORF">CAAN4_H01244</name>
</gene>
<evidence type="ECO:0000313" key="5">
    <source>
        <dbReference type="EMBL" id="CAK7920328.1"/>
    </source>
</evidence>
<keyword evidence="6" id="KW-1185">Reference proteome</keyword>
<evidence type="ECO:0000313" key="6">
    <source>
        <dbReference type="Proteomes" id="UP001497600"/>
    </source>
</evidence>
<protein>
    <recommendedName>
        <fullName evidence="4">tRNA-binding domain-containing protein</fullName>
    </recommendedName>
</protein>
<name>A0ABP0EN99_9ASCO</name>
<dbReference type="Pfam" id="PF01588">
    <property type="entry name" value="tRNA_bind"/>
    <property type="match status" value="1"/>
</dbReference>
<keyword evidence="1 3" id="KW-0820">tRNA-binding</keyword>
<dbReference type="InterPro" id="IPR012340">
    <property type="entry name" value="NA-bd_OB-fold"/>
</dbReference>
<dbReference type="EMBL" id="OZ004260">
    <property type="protein sequence ID" value="CAK7920328.1"/>
    <property type="molecule type" value="Genomic_DNA"/>
</dbReference>
<keyword evidence="2 3" id="KW-0694">RNA-binding</keyword>
<dbReference type="Proteomes" id="UP001497600">
    <property type="component" value="Chromosome H"/>
</dbReference>
<reference evidence="5 6" key="1">
    <citation type="submission" date="2024-01" db="EMBL/GenBank/DDBJ databases">
        <authorList>
            <consortium name="Genoscope - CEA"/>
            <person name="William W."/>
        </authorList>
    </citation>
    <scope>NUCLEOTIDE SEQUENCE [LARGE SCALE GENOMIC DNA]</scope>
    <source>
        <strain evidence="5 6">29B2s-10</strain>
    </source>
</reference>
<organism evidence="5 6">
    <name type="scientific">[Candida] anglica</name>
    <dbReference type="NCBI Taxonomy" id="148631"/>
    <lineage>
        <taxon>Eukaryota</taxon>
        <taxon>Fungi</taxon>
        <taxon>Dikarya</taxon>
        <taxon>Ascomycota</taxon>
        <taxon>Saccharomycotina</taxon>
        <taxon>Pichiomycetes</taxon>
        <taxon>Debaryomycetaceae</taxon>
        <taxon>Kurtzmaniella</taxon>
    </lineage>
</organism>
<dbReference type="CDD" id="cd02799">
    <property type="entry name" value="tRNA_bind_EMAP-II_like"/>
    <property type="match status" value="1"/>
</dbReference>
<dbReference type="InterPro" id="IPR051270">
    <property type="entry name" value="Tyrosine-tRNA_ligase_regulator"/>
</dbReference>
<evidence type="ECO:0000256" key="1">
    <source>
        <dbReference type="ARBA" id="ARBA00022555"/>
    </source>
</evidence>
<evidence type="ECO:0000256" key="3">
    <source>
        <dbReference type="PROSITE-ProRule" id="PRU00209"/>
    </source>
</evidence>
<sequence length="189" mass="21087">MLRIFRSRIRSYSTTTPIYPPSLLKLQVGKILQCEKHENADSLYVSQVQVGIEEKVQICSGLVKFYRQEEMKDLDVVLLTNLKPSKMRGVKSEAMVLASETGAEENIEVCVVSPPKGAEIGDRLYFEGFSDTTQNTPTKLSSKAWKDIQTHLRTNSKGEVVYVTDDGEERKLGINDSSATSKIVNAAVR</sequence>
<dbReference type="Gene3D" id="2.40.50.140">
    <property type="entry name" value="Nucleic acid-binding proteins"/>
    <property type="match status" value="1"/>
</dbReference>